<dbReference type="InterPro" id="IPR020843">
    <property type="entry name" value="ER"/>
</dbReference>
<dbReference type="Proteomes" id="UP000703269">
    <property type="component" value="Unassembled WGS sequence"/>
</dbReference>
<protein>
    <submittedName>
        <fullName evidence="3">NADP-dependent oxidoreductase</fullName>
    </submittedName>
</protein>
<name>A0A9P3LGB8_9APHY</name>
<dbReference type="Pfam" id="PF00107">
    <property type="entry name" value="ADH_zinc_N"/>
    <property type="match status" value="1"/>
</dbReference>
<organism evidence="3 4">
    <name type="scientific">Phanerochaete sordida</name>
    <dbReference type="NCBI Taxonomy" id="48140"/>
    <lineage>
        <taxon>Eukaryota</taxon>
        <taxon>Fungi</taxon>
        <taxon>Dikarya</taxon>
        <taxon>Basidiomycota</taxon>
        <taxon>Agaricomycotina</taxon>
        <taxon>Agaricomycetes</taxon>
        <taxon>Polyporales</taxon>
        <taxon>Phanerochaetaceae</taxon>
        <taxon>Phanerochaete</taxon>
    </lineage>
</organism>
<evidence type="ECO:0000313" key="3">
    <source>
        <dbReference type="EMBL" id="GJE93489.1"/>
    </source>
</evidence>
<dbReference type="OrthoDB" id="809632at2759"/>
<dbReference type="Gene3D" id="3.40.50.720">
    <property type="entry name" value="NAD(P)-binding Rossmann-like Domain"/>
    <property type="match status" value="1"/>
</dbReference>
<dbReference type="SUPFAM" id="SSF50129">
    <property type="entry name" value="GroES-like"/>
    <property type="match status" value="1"/>
</dbReference>
<gene>
    <name evidence="3" type="ORF">PsYK624_096480</name>
</gene>
<reference evidence="3 4" key="1">
    <citation type="submission" date="2021-08" db="EMBL/GenBank/DDBJ databases">
        <title>Draft Genome Sequence of Phanerochaete sordida strain YK-624.</title>
        <authorList>
            <person name="Mori T."/>
            <person name="Dohra H."/>
            <person name="Suzuki T."/>
            <person name="Kawagishi H."/>
            <person name="Hirai H."/>
        </authorList>
    </citation>
    <scope>NUCLEOTIDE SEQUENCE [LARGE SCALE GENOMIC DNA]</scope>
    <source>
        <strain evidence="3 4">YK-624</strain>
    </source>
</reference>
<dbReference type="PANTHER" id="PTHR43205:SF7">
    <property type="entry name" value="PROSTAGLANDIN REDUCTASE 1"/>
    <property type="match status" value="1"/>
</dbReference>
<feature type="domain" description="Enoyl reductase (ER)" evidence="2">
    <location>
        <begin position="2"/>
        <end position="346"/>
    </location>
</feature>
<dbReference type="Gene3D" id="3.90.180.10">
    <property type="entry name" value="Medium-chain alcohol dehydrogenases, catalytic domain"/>
    <property type="match status" value="1"/>
</dbReference>
<dbReference type="InterPro" id="IPR011032">
    <property type="entry name" value="GroES-like_sf"/>
</dbReference>
<dbReference type="PANTHER" id="PTHR43205">
    <property type="entry name" value="PROSTAGLANDIN REDUCTASE"/>
    <property type="match status" value="1"/>
</dbReference>
<dbReference type="AlphaFoldDB" id="A0A9P3LGB8"/>
<keyword evidence="1" id="KW-0560">Oxidoreductase</keyword>
<evidence type="ECO:0000259" key="2">
    <source>
        <dbReference type="SMART" id="SM00829"/>
    </source>
</evidence>
<dbReference type="InterPro" id="IPR045010">
    <property type="entry name" value="MDR_fam"/>
</dbReference>
<dbReference type="Pfam" id="PF16884">
    <property type="entry name" value="ADH_N_2"/>
    <property type="match status" value="1"/>
</dbReference>
<dbReference type="InterPro" id="IPR013149">
    <property type="entry name" value="ADH-like_C"/>
</dbReference>
<dbReference type="CDD" id="cd05288">
    <property type="entry name" value="PGDH"/>
    <property type="match status" value="1"/>
</dbReference>
<sequence length="351" mass="38090">MTRNRALVYVEHPDKGIEPAKHFKVADSEIDLDGVALNGGVLLKTLYVASDPYIRYRMREPHLPSFCPPIQLGDPVDNSGVGVVLRSEDPKFKPGDYVAGYLEFAEYAVYPGKIVHGYKMPLTKVDKVPGVPLSIYVGTLGMPGTTAYQGIKYFASEKLKSAKKMFVSGGAGAVGTFVIEYVKHIAPHVKIIASAGRPEKIQILKEVGADIAFNYKDEDTKKVLEANGPIDVYWDNVAGPTLDAALKNLSDGGLIIACGAISQASHDENSVVRYFDEVFKRSLTVRGFAVYQGESAAVVPKFYEEIVPLVMQGKITSREQRYNGLENAGKALADVHVGANVGKPVIVVAEE</sequence>
<keyword evidence="4" id="KW-1185">Reference proteome</keyword>
<dbReference type="SMART" id="SM00829">
    <property type="entry name" value="PKS_ER"/>
    <property type="match status" value="1"/>
</dbReference>
<dbReference type="GO" id="GO:0016628">
    <property type="term" value="F:oxidoreductase activity, acting on the CH-CH group of donors, NAD or NADP as acceptor"/>
    <property type="evidence" value="ECO:0007669"/>
    <property type="project" value="InterPro"/>
</dbReference>
<dbReference type="InterPro" id="IPR036291">
    <property type="entry name" value="NAD(P)-bd_dom_sf"/>
</dbReference>
<accession>A0A9P3LGB8</accession>
<dbReference type="SUPFAM" id="SSF51735">
    <property type="entry name" value="NAD(P)-binding Rossmann-fold domains"/>
    <property type="match status" value="1"/>
</dbReference>
<comment type="caution">
    <text evidence="3">The sequence shown here is derived from an EMBL/GenBank/DDBJ whole genome shotgun (WGS) entry which is preliminary data.</text>
</comment>
<evidence type="ECO:0000313" key="4">
    <source>
        <dbReference type="Proteomes" id="UP000703269"/>
    </source>
</evidence>
<dbReference type="InterPro" id="IPR041694">
    <property type="entry name" value="ADH_N_2"/>
</dbReference>
<evidence type="ECO:0000256" key="1">
    <source>
        <dbReference type="ARBA" id="ARBA00023002"/>
    </source>
</evidence>
<dbReference type="EMBL" id="BPQB01000032">
    <property type="protein sequence ID" value="GJE93489.1"/>
    <property type="molecule type" value="Genomic_DNA"/>
</dbReference>
<proteinExistence type="predicted"/>